<organism evidence="1 2">
    <name type="scientific">Helianthus annuus</name>
    <name type="common">Common sunflower</name>
    <dbReference type="NCBI Taxonomy" id="4232"/>
    <lineage>
        <taxon>Eukaryota</taxon>
        <taxon>Viridiplantae</taxon>
        <taxon>Streptophyta</taxon>
        <taxon>Embryophyta</taxon>
        <taxon>Tracheophyta</taxon>
        <taxon>Spermatophyta</taxon>
        <taxon>Magnoliopsida</taxon>
        <taxon>eudicotyledons</taxon>
        <taxon>Gunneridae</taxon>
        <taxon>Pentapetalae</taxon>
        <taxon>asterids</taxon>
        <taxon>campanulids</taxon>
        <taxon>Asterales</taxon>
        <taxon>Asteraceae</taxon>
        <taxon>Asteroideae</taxon>
        <taxon>Heliantheae alliance</taxon>
        <taxon>Heliantheae</taxon>
        <taxon>Helianthus</taxon>
    </lineage>
</organism>
<name>A0A9K3IBN9_HELAN</name>
<dbReference type="Gramene" id="mRNA:HanXRQr2_Chr08g0319821">
    <property type="protein sequence ID" value="mRNA:HanXRQr2_Chr08g0319821"/>
    <property type="gene ID" value="HanXRQr2_Chr08g0319821"/>
</dbReference>
<protein>
    <submittedName>
        <fullName evidence="1">Uncharacterized protein</fullName>
    </submittedName>
</protein>
<reference evidence="1" key="2">
    <citation type="submission" date="2020-06" db="EMBL/GenBank/DDBJ databases">
        <title>Helianthus annuus Genome sequencing and assembly Release 2.</title>
        <authorList>
            <person name="Gouzy J."/>
            <person name="Langlade N."/>
            <person name="Munos S."/>
        </authorList>
    </citation>
    <scope>NUCLEOTIDE SEQUENCE</scope>
    <source>
        <tissue evidence="1">Leaves</tissue>
    </source>
</reference>
<dbReference type="Proteomes" id="UP000215914">
    <property type="component" value="Unassembled WGS sequence"/>
</dbReference>
<evidence type="ECO:0000313" key="1">
    <source>
        <dbReference type="EMBL" id="KAF5793737.1"/>
    </source>
</evidence>
<proteinExistence type="predicted"/>
<reference evidence="1" key="1">
    <citation type="journal article" date="2017" name="Nature">
        <title>The sunflower genome provides insights into oil metabolism, flowering and Asterid evolution.</title>
        <authorList>
            <person name="Badouin H."/>
            <person name="Gouzy J."/>
            <person name="Grassa C.J."/>
            <person name="Murat F."/>
            <person name="Staton S.E."/>
            <person name="Cottret L."/>
            <person name="Lelandais-Briere C."/>
            <person name="Owens G.L."/>
            <person name="Carrere S."/>
            <person name="Mayjonade B."/>
            <person name="Legrand L."/>
            <person name="Gill N."/>
            <person name="Kane N.C."/>
            <person name="Bowers J.E."/>
            <person name="Hubner S."/>
            <person name="Bellec A."/>
            <person name="Berard A."/>
            <person name="Berges H."/>
            <person name="Blanchet N."/>
            <person name="Boniface M.C."/>
            <person name="Brunel D."/>
            <person name="Catrice O."/>
            <person name="Chaidir N."/>
            <person name="Claudel C."/>
            <person name="Donnadieu C."/>
            <person name="Faraut T."/>
            <person name="Fievet G."/>
            <person name="Helmstetter N."/>
            <person name="King M."/>
            <person name="Knapp S.J."/>
            <person name="Lai Z."/>
            <person name="Le Paslier M.C."/>
            <person name="Lippi Y."/>
            <person name="Lorenzon L."/>
            <person name="Mandel J.R."/>
            <person name="Marage G."/>
            <person name="Marchand G."/>
            <person name="Marquand E."/>
            <person name="Bret-Mestries E."/>
            <person name="Morien E."/>
            <person name="Nambeesan S."/>
            <person name="Nguyen T."/>
            <person name="Pegot-Espagnet P."/>
            <person name="Pouilly N."/>
            <person name="Raftis F."/>
            <person name="Sallet E."/>
            <person name="Schiex T."/>
            <person name="Thomas J."/>
            <person name="Vandecasteele C."/>
            <person name="Vares D."/>
            <person name="Vear F."/>
            <person name="Vautrin S."/>
            <person name="Crespi M."/>
            <person name="Mangin B."/>
            <person name="Burke J.M."/>
            <person name="Salse J."/>
            <person name="Munos S."/>
            <person name="Vincourt P."/>
            <person name="Rieseberg L.H."/>
            <person name="Langlade N.B."/>
        </authorList>
    </citation>
    <scope>NUCLEOTIDE SEQUENCE</scope>
    <source>
        <tissue evidence="1">Leaves</tissue>
    </source>
</reference>
<comment type="caution">
    <text evidence="1">The sequence shown here is derived from an EMBL/GenBank/DDBJ whole genome shotgun (WGS) entry which is preliminary data.</text>
</comment>
<accession>A0A9K3IBN9</accession>
<keyword evidence="2" id="KW-1185">Reference proteome</keyword>
<sequence>MVQSREKVVPSYSFSLQVRLSTTIYSMINLLQFQVSHNHLL</sequence>
<evidence type="ECO:0000313" key="2">
    <source>
        <dbReference type="Proteomes" id="UP000215914"/>
    </source>
</evidence>
<dbReference type="AlphaFoldDB" id="A0A9K3IBN9"/>
<gene>
    <name evidence="1" type="ORF">HanXRQr2_Chr08g0319821</name>
</gene>
<dbReference type="EMBL" id="MNCJ02000323">
    <property type="protein sequence ID" value="KAF5793737.1"/>
    <property type="molecule type" value="Genomic_DNA"/>
</dbReference>